<dbReference type="PROSITE" id="PS51082">
    <property type="entry name" value="WH2"/>
    <property type="match status" value="1"/>
</dbReference>
<dbReference type="Proteomes" id="UP000266234">
    <property type="component" value="Unassembled WGS sequence"/>
</dbReference>
<evidence type="ECO:0000259" key="2">
    <source>
        <dbReference type="PROSITE" id="PS51082"/>
    </source>
</evidence>
<dbReference type="AlphaFoldDB" id="A0A395RRB5"/>
<reference evidence="3 4" key="1">
    <citation type="journal article" date="2018" name="PLoS Pathog.">
        <title>Evolution of structural diversity of trichothecenes, a family of toxins produced by plant pathogenic and entomopathogenic fungi.</title>
        <authorList>
            <person name="Proctor R.H."/>
            <person name="McCormick S.P."/>
            <person name="Kim H.S."/>
            <person name="Cardoza R.E."/>
            <person name="Stanley A.M."/>
            <person name="Lindo L."/>
            <person name="Kelly A."/>
            <person name="Brown D.W."/>
            <person name="Lee T."/>
            <person name="Vaughan M.M."/>
            <person name="Alexander N.J."/>
            <person name="Busman M."/>
            <person name="Gutierrez S."/>
        </authorList>
    </citation>
    <scope>NUCLEOTIDE SEQUENCE [LARGE SCALE GENOMIC DNA]</scope>
    <source>
        <strain evidence="3 4">NRRL 20695</strain>
    </source>
</reference>
<dbReference type="OrthoDB" id="5244635at2759"/>
<feature type="compositionally biased region" description="Pro residues" evidence="1">
    <location>
        <begin position="1"/>
        <end position="18"/>
    </location>
</feature>
<organism evidence="3 4">
    <name type="scientific">Fusarium longipes</name>
    <dbReference type="NCBI Taxonomy" id="694270"/>
    <lineage>
        <taxon>Eukaryota</taxon>
        <taxon>Fungi</taxon>
        <taxon>Dikarya</taxon>
        <taxon>Ascomycota</taxon>
        <taxon>Pezizomycotina</taxon>
        <taxon>Sordariomycetes</taxon>
        <taxon>Hypocreomycetidae</taxon>
        <taxon>Hypocreales</taxon>
        <taxon>Nectriaceae</taxon>
        <taxon>Fusarium</taxon>
    </lineage>
</organism>
<feature type="region of interest" description="Disordered" evidence="1">
    <location>
        <begin position="1"/>
        <end position="31"/>
    </location>
</feature>
<evidence type="ECO:0000256" key="1">
    <source>
        <dbReference type="SAM" id="MobiDB-lite"/>
    </source>
</evidence>
<evidence type="ECO:0000313" key="4">
    <source>
        <dbReference type="Proteomes" id="UP000266234"/>
    </source>
</evidence>
<sequence length="196" mass="20304">PPGGPGAPPPPPPPPPGGAAPALPAAGDTSRSAMLAGIQQAGGIHSLKKVDRSQIRDRSGAQIGGSDVGGNSATASAVSASGGGGGMADALAAALQKRKEKMMKVTTTIGEVAYQNINLKRREKELASQADKGFSIWCSYARSSNGNDLKSFNYGCFFGCGLTQLFKPLYQARCGHGFKEKLAWVDELSDITKLRD</sequence>
<feature type="non-terminal residue" evidence="3">
    <location>
        <position position="1"/>
    </location>
</feature>
<dbReference type="GO" id="GO:0003779">
    <property type="term" value="F:actin binding"/>
    <property type="evidence" value="ECO:0007669"/>
    <property type="project" value="InterPro"/>
</dbReference>
<accession>A0A395RRB5</accession>
<keyword evidence="4" id="KW-1185">Reference proteome</keyword>
<gene>
    <name evidence="3" type="ORF">FLONG3_10171</name>
</gene>
<dbReference type="InterPro" id="IPR003124">
    <property type="entry name" value="WH2_dom"/>
</dbReference>
<feature type="region of interest" description="Disordered" evidence="1">
    <location>
        <begin position="46"/>
        <end position="80"/>
    </location>
</feature>
<protein>
    <submittedName>
        <fullName evidence="3">Wiskott-aldrich syndrome</fullName>
    </submittedName>
</protein>
<feature type="domain" description="WH2" evidence="2">
    <location>
        <begin position="30"/>
        <end position="50"/>
    </location>
</feature>
<dbReference type="STRING" id="694270.A0A395RRB5"/>
<name>A0A395RRB5_9HYPO</name>
<feature type="compositionally biased region" description="Low complexity" evidence="1">
    <location>
        <begin position="69"/>
        <end position="80"/>
    </location>
</feature>
<dbReference type="EMBL" id="PXOG01000283">
    <property type="protein sequence ID" value="RGP62678.1"/>
    <property type="molecule type" value="Genomic_DNA"/>
</dbReference>
<comment type="caution">
    <text evidence="3">The sequence shown here is derived from an EMBL/GenBank/DDBJ whole genome shotgun (WGS) entry which is preliminary data.</text>
</comment>
<feature type="compositionally biased region" description="Basic and acidic residues" evidence="1">
    <location>
        <begin position="48"/>
        <end position="59"/>
    </location>
</feature>
<evidence type="ECO:0000313" key="3">
    <source>
        <dbReference type="EMBL" id="RGP62678.1"/>
    </source>
</evidence>
<proteinExistence type="predicted"/>